<sequence length="130" mass="14618">MPKTIVFLIDDDLDDQEIFSFILSDSSSEVVCVFADDGLDALEKLQDVSFKPQIIFIDFNMPRLNGLETLKEIKKIKHLSDTPVYMYSTSNESSIVEASKIAGATGFIKKHIDTDIAKQEFQNIIAKLNL</sequence>
<keyword evidence="5" id="KW-1185">Reference proteome</keyword>
<dbReference type="PANTHER" id="PTHR44591">
    <property type="entry name" value="STRESS RESPONSE REGULATOR PROTEIN 1"/>
    <property type="match status" value="1"/>
</dbReference>
<dbReference type="PANTHER" id="PTHR44591:SF3">
    <property type="entry name" value="RESPONSE REGULATORY DOMAIN-CONTAINING PROTEIN"/>
    <property type="match status" value="1"/>
</dbReference>
<name>A0A4Q5LZV8_9BACT</name>
<dbReference type="GO" id="GO:0000160">
    <property type="term" value="P:phosphorelay signal transduction system"/>
    <property type="evidence" value="ECO:0007669"/>
    <property type="project" value="InterPro"/>
</dbReference>
<dbReference type="Gene3D" id="3.40.50.2300">
    <property type="match status" value="1"/>
</dbReference>
<dbReference type="EMBL" id="SEWF01000016">
    <property type="protein sequence ID" value="RYU95255.1"/>
    <property type="molecule type" value="Genomic_DNA"/>
</dbReference>
<keyword evidence="1 2" id="KW-0597">Phosphoprotein</keyword>
<protein>
    <submittedName>
        <fullName evidence="4">Response regulator</fullName>
    </submittedName>
</protein>
<evidence type="ECO:0000256" key="2">
    <source>
        <dbReference type="PROSITE-ProRule" id="PRU00169"/>
    </source>
</evidence>
<dbReference type="OrthoDB" id="7631574at2"/>
<dbReference type="InterPro" id="IPR001789">
    <property type="entry name" value="Sig_transdc_resp-reg_receiver"/>
</dbReference>
<dbReference type="Pfam" id="PF00072">
    <property type="entry name" value="Response_reg"/>
    <property type="match status" value="1"/>
</dbReference>
<dbReference type="InterPro" id="IPR011006">
    <property type="entry name" value="CheY-like_superfamily"/>
</dbReference>
<comment type="caution">
    <text evidence="4">The sequence shown here is derived from an EMBL/GenBank/DDBJ whole genome shotgun (WGS) entry which is preliminary data.</text>
</comment>
<proteinExistence type="predicted"/>
<reference evidence="4 5" key="1">
    <citation type="submission" date="2019-02" db="EMBL/GenBank/DDBJ databases">
        <title>Bacterial novel species Emticicia sp. 17J42-9 isolated from soil.</title>
        <authorList>
            <person name="Jung H.-Y."/>
        </authorList>
    </citation>
    <scope>NUCLEOTIDE SEQUENCE [LARGE SCALE GENOMIC DNA]</scope>
    <source>
        <strain evidence="4 5">17J42-9</strain>
    </source>
</reference>
<dbReference type="RefSeq" id="WP_130021304.1">
    <property type="nucleotide sequence ID" value="NZ_SEWF01000016.1"/>
</dbReference>
<organism evidence="4 5">
    <name type="scientific">Emticicia agri</name>
    <dbReference type="NCBI Taxonomy" id="2492393"/>
    <lineage>
        <taxon>Bacteria</taxon>
        <taxon>Pseudomonadati</taxon>
        <taxon>Bacteroidota</taxon>
        <taxon>Cytophagia</taxon>
        <taxon>Cytophagales</taxon>
        <taxon>Leadbetterellaceae</taxon>
        <taxon>Emticicia</taxon>
    </lineage>
</organism>
<dbReference type="CDD" id="cd00156">
    <property type="entry name" value="REC"/>
    <property type="match status" value="1"/>
</dbReference>
<dbReference type="InterPro" id="IPR050595">
    <property type="entry name" value="Bact_response_regulator"/>
</dbReference>
<gene>
    <name evidence="4" type="ORF">EWM59_12435</name>
</gene>
<feature type="modified residue" description="4-aspartylphosphate" evidence="2">
    <location>
        <position position="58"/>
    </location>
</feature>
<evidence type="ECO:0000313" key="5">
    <source>
        <dbReference type="Proteomes" id="UP000293162"/>
    </source>
</evidence>
<dbReference type="Proteomes" id="UP000293162">
    <property type="component" value="Unassembled WGS sequence"/>
</dbReference>
<accession>A0A4Q5LZV8</accession>
<evidence type="ECO:0000313" key="4">
    <source>
        <dbReference type="EMBL" id="RYU95255.1"/>
    </source>
</evidence>
<dbReference type="PROSITE" id="PS50110">
    <property type="entry name" value="RESPONSE_REGULATORY"/>
    <property type="match status" value="1"/>
</dbReference>
<evidence type="ECO:0000259" key="3">
    <source>
        <dbReference type="PROSITE" id="PS50110"/>
    </source>
</evidence>
<evidence type="ECO:0000256" key="1">
    <source>
        <dbReference type="ARBA" id="ARBA00022553"/>
    </source>
</evidence>
<dbReference type="SMART" id="SM00448">
    <property type="entry name" value="REC"/>
    <property type="match status" value="1"/>
</dbReference>
<dbReference type="SUPFAM" id="SSF52172">
    <property type="entry name" value="CheY-like"/>
    <property type="match status" value="1"/>
</dbReference>
<dbReference type="AlphaFoldDB" id="A0A4Q5LZV8"/>
<feature type="domain" description="Response regulatory" evidence="3">
    <location>
        <begin position="5"/>
        <end position="125"/>
    </location>
</feature>